<evidence type="ECO:0000313" key="2">
    <source>
        <dbReference type="EMBL" id="TQJ14470.1"/>
    </source>
</evidence>
<dbReference type="OrthoDB" id="120422at2"/>
<reference evidence="2 3" key="1">
    <citation type="submission" date="2019-06" db="EMBL/GenBank/DDBJ databases">
        <title>Sequencing the genomes of 1000 actinobacteria strains.</title>
        <authorList>
            <person name="Klenk H.-P."/>
        </authorList>
    </citation>
    <scope>NUCLEOTIDE SEQUENCE [LARGE SCALE GENOMIC DNA]</scope>
    <source>
        <strain evidence="2 3">DSM 19828</strain>
    </source>
</reference>
<dbReference type="InterPro" id="IPR037401">
    <property type="entry name" value="SnoaL-like"/>
</dbReference>
<evidence type="ECO:0000259" key="1">
    <source>
        <dbReference type="Pfam" id="PF12680"/>
    </source>
</evidence>
<accession>A0A542EGM2</accession>
<dbReference type="Gene3D" id="3.10.450.50">
    <property type="match status" value="1"/>
</dbReference>
<dbReference type="RefSeq" id="WP_141928273.1">
    <property type="nucleotide sequence ID" value="NZ_BAABCI010000011.1"/>
</dbReference>
<organism evidence="2 3">
    <name type="scientific">Yimella lutea</name>
    <dbReference type="NCBI Taxonomy" id="587872"/>
    <lineage>
        <taxon>Bacteria</taxon>
        <taxon>Bacillati</taxon>
        <taxon>Actinomycetota</taxon>
        <taxon>Actinomycetes</taxon>
        <taxon>Micrococcales</taxon>
        <taxon>Dermacoccaceae</taxon>
        <taxon>Yimella</taxon>
    </lineage>
</organism>
<feature type="domain" description="SnoaL-like" evidence="1">
    <location>
        <begin position="17"/>
        <end position="117"/>
    </location>
</feature>
<dbReference type="AlphaFoldDB" id="A0A542EGM2"/>
<protein>
    <recommendedName>
        <fullName evidence="1">SnoaL-like domain-containing protein</fullName>
    </recommendedName>
</protein>
<proteinExistence type="predicted"/>
<dbReference type="SUPFAM" id="SSF54427">
    <property type="entry name" value="NTF2-like"/>
    <property type="match status" value="1"/>
</dbReference>
<evidence type="ECO:0000313" key="3">
    <source>
        <dbReference type="Proteomes" id="UP000320806"/>
    </source>
</evidence>
<gene>
    <name evidence="2" type="ORF">FB459_1933</name>
</gene>
<dbReference type="EMBL" id="VFMO01000001">
    <property type="protein sequence ID" value="TQJ14470.1"/>
    <property type="molecule type" value="Genomic_DNA"/>
</dbReference>
<dbReference type="Pfam" id="PF12680">
    <property type="entry name" value="SnoaL_2"/>
    <property type="match status" value="1"/>
</dbReference>
<comment type="caution">
    <text evidence="2">The sequence shown here is derived from an EMBL/GenBank/DDBJ whole genome shotgun (WGS) entry which is preliminary data.</text>
</comment>
<keyword evidence="3" id="KW-1185">Reference proteome</keyword>
<dbReference type="Proteomes" id="UP000320806">
    <property type="component" value="Unassembled WGS sequence"/>
</dbReference>
<name>A0A542EGM2_9MICO</name>
<dbReference type="InterPro" id="IPR032710">
    <property type="entry name" value="NTF2-like_dom_sf"/>
</dbReference>
<sequence>MTDNGFATVDSADVGVVTALLAGFRSEDWSTVRQLLHPGVVWTLPGTSSVSGRKEGVEAVVDTARAINAATLNSRLRDVMVGHSTVVVTLHNSADQPVELDESLALVFEVRDGLVAAVSTHLSDVEGLDRFYAALA</sequence>